<dbReference type="Pfam" id="PF02630">
    <property type="entry name" value="SCO1-SenC"/>
    <property type="match status" value="1"/>
</dbReference>
<accession>A0ABN3GM23</accession>
<evidence type="ECO:0000313" key="7">
    <source>
        <dbReference type="Proteomes" id="UP001500253"/>
    </source>
</evidence>
<gene>
    <name evidence="6" type="ORF">GCM10010246_50710</name>
</gene>
<keyword evidence="2" id="KW-0186">Copper</keyword>
<dbReference type="EMBL" id="BAAASD010000024">
    <property type="protein sequence ID" value="GAA2355474.1"/>
    <property type="molecule type" value="Genomic_DNA"/>
</dbReference>
<organism evidence="6 7">
    <name type="scientific">Streptomyces cuspidosporus</name>
    <dbReference type="NCBI Taxonomy" id="66882"/>
    <lineage>
        <taxon>Bacteria</taxon>
        <taxon>Bacillati</taxon>
        <taxon>Actinomycetota</taxon>
        <taxon>Actinomycetes</taxon>
        <taxon>Kitasatosporales</taxon>
        <taxon>Streptomycetaceae</taxon>
        <taxon>Streptomyces</taxon>
    </lineage>
</organism>
<dbReference type="PROSITE" id="PS51352">
    <property type="entry name" value="THIOREDOXIN_2"/>
    <property type="match status" value="1"/>
</dbReference>
<dbReference type="Gene3D" id="3.40.30.10">
    <property type="entry name" value="Glutaredoxin"/>
    <property type="match status" value="1"/>
</dbReference>
<feature type="region of interest" description="Disordered" evidence="3">
    <location>
        <begin position="27"/>
        <end position="51"/>
    </location>
</feature>
<dbReference type="PANTHER" id="PTHR12151:SF25">
    <property type="entry name" value="LINALOOL DEHYDRATASE_ISOMERASE DOMAIN-CONTAINING PROTEIN"/>
    <property type="match status" value="1"/>
</dbReference>
<evidence type="ECO:0000256" key="2">
    <source>
        <dbReference type="ARBA" id="ARBA00023008"/>
    </source>
</evidence>
<feature type="chain" id="PRO_5047398388" evidence="4">
    <location>
        <begin position="21"/>
        <end position="223"/>
    </location>
</feature>
<dbReference type="InterPro" id="IPR013766">
    <property type="entry name" value="Thioredoxin_domain"/>
</dbReference>
<evidence type="ECO:0000259" key="5">
    <source>
        <dbReference type="PROSITE" id="PS51352"/>
    </source>
</evidence>
<dbReference type="Proteomes" id="UP001500253">
    <property type="component" value="Unassembled WGS sequence"/>
</dbReference>
<dbReference type="InterPro" id="IPR003782">
    <property type="entry name" value="SCO1/SenC"/>
</dbReference>
<proteinExistence type="inferred from homology"/>
<dbReference type="PROSITE" id="PS51257">
    <property type="entry name" value="PROKAR_LIPOPROTEIN"/>
    <property type="match status" value="1"/>
</dbReference>
<evidence type="ECO:0000256" key="4">
    <source>
        <dbReference type="SAM" id="SignalP"/>
    </source>
</evidence>
<evidence type="ECO:0000256" key="3">
    <source>
        <dbReference type="SAM" id="MobiDB-lite"/>
    </source>
</evidence>
<sequence length="223" mass="23885">MRTTYLGAALVTAAALTLTACGGSGDGGGDGDKAEQAAEVSGGNTKPGHAIVLDRPKAKPDLVLTDTDGKKYDLVKETEGRPTLIYFGYTYCPDVCSLVMSNIGIAEKKLPKAERDKLQVVFVTTDPARDTPKRMRSWLDGQGGKDFVGLTGDFDTIQAAARPLGILVEKPKKEKDGSITVNHGAEVIGFSPKDDKNHWIYTTETTADQYAKDLPKLVKGQNP</sequence>
<dbReference type="CDD" id="cd02968">
    <property type="entry name" value="SCO"/>
    <property type="match status" value="1"/>
</dbReference>
<reference evidence="6 7" key="1">
    <citation type="journal article" date="2019" name="Int. J. Syst. Evol. Microbiol.">
        <title>The Global Catalogue of Microorganisms (GCM) 10K type strain sequencing project: providing services to taxonomists for standard genome sequencing and annotation.</title>
        <authorList>
            <consortium name="The Broad Institute Genomics Platform"/>
            <consortium name="The Broad Institute Genome Sequencing Center for Infectious Disease"/>
            <person name="Wu L."/>
            <person name="Ma J."/>
        </authorList>
    </citation>
    <scope>NUCLEOTIDE SEQUENCE [LARGE SCALE GENOMIC DNA]</scope>
    <source>
        <strain evidence="6 7">JCM 4316</strain>
    </source>
</reference>
<dbReference type="InterPro" id="IPR036249">
    <property type="entry name" value="Thioredoxin-like_sf"/>
</dbReference>
<name>A0ABN3GM23_9ACTN</name>
<protein>
    <submittedName>
        <fullName evidence="6">SCO family protein</fullName>
    </submittedName>
</protein>
<evidence type="ECO:0000256" key="1">
    <source>
        <dbReference type="ARBA" id="ARBA00010996"/>
    </source>
</evidence>
<dbReference type="SUPFAM" id="SSF52833">
    <property type="entry name" value="Thioredoxin-like"/>
    <property type="match status" value="1"/>
</dbReference>
<comment type="caution">
    <text evidence="6">The sequence shown here is derived from an EMBL/GenBank/DDBJ whole genome shotgun (WGS) entry which is preliminary data.</text>
</comment>
<feature type="signal peptide" evidence="4">
    <location>
        <begin position="1"/>
        <end position="20"/>
    </location>
</feature>
<dbReference type="PANTHER" id="PTHR12151">
    <property type="entry name" value="ELECTRON TRANSPORT PROTIN SCO1/SENC FAMILY MEMBER"/>
    <property type="match status" value="1"/>
</dbReference>
<dbReference type="RefSeq" id="WP_346176691.1">
    <property type="nucleotide sequence ID" value="NZ_BAAASD010000024.1"/>
</dbReference>
<evidence type="ECO:0000313" key="6">
    <source>
        <dbReference type="EMBL" id="GAA2355474.1"/>
    </source>
</evidence>
<comment type="similarity">
    <text evidence="1">Belongs to the SCO1/2 family.</text>
</comment>
<keyword evidence="7" id="KW-1185">Reference proteome</keyword>
<keyword evidence="4" id="KW-0732">Signal</keyword>
<feature type="domain" description="Thioredoxin" evidence="5">
    <location>
        <begin position="53"/>
        <end position="205"/>
    </location>
</feature>